<name>A0AAJ1HVC4_LIMMU</name>
<dbReference type="AlphaFoldDB" id="A0AAJ1HVC4"/>
<reference evidence="1" key="1">
    <citation type="submission" date="2023-01" db="EMBL/GenBank/DDBJ databases">
        <title>Genome analysis of 13 Lactobacillus isolated from gut of wild boar.</title>
        <authorList>
            <person name="Papp P."/>
            <person name="Libisch B."/>
            <person name="Nagy T."/>
            <person name="Olasz F."/>
        </authorList>
    </citation>
    <scope>NUCLEOTIDE SEQUENCE</scope>
    <source>
        <strain evidence="1">F146</strain>
    </source>
</reference>
<dbReference type="RefSeq" id="WP_272209176.1">
    <property type="nucleotide sequence ID" value="NZ_JAQOMW010000021.1"/>
</dbReference>
<proteinExistence type="predicted"/>
<evidence type="ECO:0000313" key="2">
    <source>
        <dbReference type="Proteomes" id="UP001220670"/>
    </source>
</evidence>
<evidence type="ECO:0000313" key="1">
    <source>
        <dbReference type="EMBL" id="MDC2830076.1"/>
    </source>
</evidence>
<comment type="caution">
    <text evidence="1">The sequence shown here is derived from an EMBL/GenBank/DDBJ whole genome shotgun (WGS) entry which is preliminary data.</text>
</comment>
<organism evidence="1 2">
    <name type="scientific">Limosilactobacillus mucosae</name>
    <name type="common">Lactobacillus mucosae</name>
    <dbReference type="NCBI Taxonomy" id="97478"/>
    <lineage>
        <taxon>Bacteria</taxon>
        <taxon>Bacillati</taxon>
        <taxon>Bacillota</taxon>
        <taxon>Bacilli</taxon>
        <taxon>Lactobacillales</taxon>
        <taxon>Lactobacillaceae</taxon>
        <taxon>Limosilactobacillus</taxon>
    </lineage>
</organism>
<dbReference type="Proteomes" id="UP001220670">
    <property type="component" value="Unassembled WGS sequence"/>
</dbReference>
<dbReference type="EMBL" id="JAQONE010000023">
    <property type="protein sequence ID" value="MDC2830076.1"/>
    <property type="molecule type" value="Genomic_DNA"/>
</dbReference>
<protein>
    <submittedName>
        <fullName evidence="1">Uncharacterized protein</fullName>
    </submittedName>
</protein>
<sequence>MPVNQITAGQKDWLATLNNNSALLNKLPVDGAVSTNSGITFKNGASAQNFKCWYVQFNGFKLVNMAFDQLDCPIACNSKPVLSVPTNLAPSHPIAVACNADSTLNNYISTDFVWWTNASVEQKNQVVSMTYIHVD</sequence>
<accession>A0AAJ1HVC4</accession>
<gene>
    <name evidence="1" type="ORF">PO250_07180</name>
</gene>